<dbReference type="Pfam" id="PF07973">
    <property type="entry name" value="tRNA_SAD"/>
    <property type="match status" value="1"/>
</dbReference>
<dbReference type="SUPFAM" id="SSF55681">
    <property type="entry name" value="Class II aaRS and biotin synthetases"/>
    <property type="match status" value="1"/>
</dbReference>
<comment type="cofactor">
    <cofactor evidence="14">
        <name>Zn(2+)</name>
        <dbReference type="ChEBI" id="CHEBI:29105"/>
    </cofactor>
    <text evidence="14">Binds 1 zinc ion per subunit.</text>
</comment>
<name>A0A449A6A0_9BACT</name>
<keyword evidence="8 14" id="KW-0067">ATP-binding</keyword>
<comment type="domain">
    <text evidence="14">Consists of three domains; the N-terminal catalytic domain, the editing domain and the C-terminal C-Ala domain. The editing domain removes incorrectly charged amino acids, while the C-Ala domain, along with tRNA(Ala), serves as a bridge to cooperatively bring together the editing and aminoacylation centers thus stimulating deacylation of misacylated tRNAs.</text>
</comment>
<dbReference type="SUPFAM" id="SSF101353">
    <property type="entry name" value="Putative anticodon-binding domain of alanyl-tRNA synthetase (AlaRS)"/>
    <property type="match status" value="1"/>
</dbReference>
<sequence length="878" mass="102326">MFKNKKLSSKEIRQIWLDYFKSKDHLIVESKSLIPVDDPSLLWINSGVATLKDYFSGKKQPPSLRLTNSQKAIRTNDIENVGVTTRHHTMFEMLGNFSIGDYFKKEAIEYAYDFLINVLGFDLNKLYFTYFEEDDYTKQQWLNLNIDPSHIIKGTRKTNFWDLGSGPCGPCTEIFYDRGEKFDKRGIELLQNDIENDRFIEVWNIVFSQFNNDGENNYTELRQKNIDTGAGFERLVSIIQDVPTNFDTDLFLPIIREIEKMSEFEYVIDNYFKKEPFQTKINTYFKIIADHIRAVVNAINDGVTPSNVSRGYIIRRLIRRSYRAGLKLNIKSKTFLYKLTDIVKQTLPYDINVEKVSEIIKQEEKLFSQTIEQGQILLEQKISKDNFDLSIVFKLFETYGFPLELTQEILAEKDIHFDLKELDEYKKKHSEISKSSNKMAMKTVINSLATIQGKISEFIGYETYEIEAKILFLANKDHEIEMSNKDEISYLILDQTVLYATAGGQKHDQGSMWQDGNEICVFEIFKDKFANNVHVVKGKIDKNKPIKVFVDKKNRVNLERNHSSTHLLFKSLREQYGLYIKQLGSDNNEERLTFDFPSDRKPTKEEIKEIEERVQSYIKQEVDRKYLNTTTKEAEKMNAIMTLEEAEYMDQNNVRLVQFKDITVDLCGGTHIKNTKLIENFKIISVENKGTGVFRIRAITSNAKINEYLNSVILTELTNLQQIINKNLKIDSEYKLSLKKDEDKEKYLKNIIILIEKAREDYKLLLKKSSQNLVNIIPKFEIFNDINYFINFNLQLNQFKNIAVDLREKYHNSIFILGAHNKDKVLITVASKQHNANDILRKILTQFKGNGGGSTILAQGAIAYEENLETKVKEFLKK</sequence>
<dbReference type="InterPro" id="IPR006195">
    <property type="entry name" value="aa-tRNA-synth_II"/>
</dbReference>
<comment type="catalytic activity">
    <reaction evidence="13 14">
        <text>tRNA(Ala) + L-alanine + ATP = L-alanyl-tRNA(Ala) + AMP + diphosphate</text>
        <dbReference type="Rhea" id="RHEA:12540"/>
        <dbReference type="Rhea" id="RHEA-COMP:9657"/>
        <dbReference type="Rhea" id="RHEA-COMP:9923"/>
        <dbReference type="ChEBI" id="CHEBI:30616"/>
        <dbReference type="ChEBI" id="CHEBI:33019"/>
        <dbReference type="ChEBI" id="CHEBI:57972"/>
        <dbReference type="ChEBI" id="CHEBI:78442"/>
        <dbReference type="ChEBI" id="CHEBI:78497"/>
        <dbReference type="ChEBI" id="CHEBI:456215"/>
        <dbReference type="EC" id="6.1.1.7"/>
    </reaction>
</comment>
<comment type="subcellular location">
    <subcellularLocation>
        <location evidence="14">Cytoplasm</location>
    </subcellularLocation>
</comment>
<dbReference type="Gene3D" id="3.30.980.10">
    <property type="entry name" value="Threonyl-trna Synthetase, Chain A, domain 2"/>
    <property type="match status" value="1"/>
</dbReference>
<dbReference type="SMART" id="SM00863">
    <property type="entry name" value="tRNA_SAD"/>
    <property type="match status" value="1"/>
</dbReference>
<dbReference type="AlphaFoldDB" id="A0A449A6A0"/>
<dbReference type="EC" id="6.1.1.7" evidence="14"/>
<dbReference type="Gene3D" id="2.40.30.130">
    <property type="match status" value="1"/>
</dbReference>
<dbReference type="GO" id="GO:0002161">
    <property type="term" value="F:aminoacyl-tRNA deacylase activity"/>
    <property type="evidence" value="ECO:0007669"/>
    <property type="project" value="TreeGrafter"/>
</dbReference>
<proteinExistence type="inferred from homology"/>
<evidence type="ECO:0000256" key="7">
    <source>
        <dbReference type="ARBA" id="ARBA00022833"/>
    </source>
</evidence>
<organism evidence="17 18">
    <name type="scientific">Mesomycoplasma neurolyticum</name>
    <dbReference type="NCBI Taxonomy" id="2120"/>
    <lineage>
        <taxon>Bacteria</taxon>
        <taxon>Bacillati</taxon>
        <taxon>Mycoplasmatota</taxon>
        <taxon>Mycoplasmoidales</taxon>
        <taxon>Metamycoplasmataceae</taxon>
        <taxon>Mesomycoplasma</taxon>
    </lineage>
</organism>
<feature type="binding site" evidence="14">
    <location>
        <position position="671"/>
    </location>
    <ligand>
        <name>Zn(2+)</name>
        <dbReference type="ChEBI" id="CHEBI:29105"/>
    </ligand>
</feature>
<keyword evidence="3 14" id="KW-0820">tRNA-binding</keyword>
<dbReference type="GO" id="GO:0004813">
    <property type="term" value="F:alanine-tRNA ligase activity"/>
    <property type="evidence" value="ECO:0007669"/>
    <property type="project" value="UniProtKB-UniRule"/>
</dbReference>
<dbReference type="PROSITE" id="PS50860">
    <property type="entry name" value="AA_TRNA_LIGASE_II_ALA"/>
    <property type="match status" value="1"/>
</dbReference>
<comment type="similarity">
    <text evidence="1 14">Belongs to the class-II aminoacyl-tRNA synthetase family.</text>
</comment>
<dbReference type="KEGG" id="mnu:NCTC10166_00770"/>
<evidence type="ECO:0000256" key="14">
    <source>
        <dbReference type="HAMAP-Rule" id="MF_00036"/>
    </source>
</evidence>
<feature type="domain" description="Alanyl-transfer RNA synthetases family profile" evidence="15">
    <location>
        <begin position="7"/>
        <end position="710"/>
    </location>
</feature>
<protein>
    <recommendedName>
        <fullName evidence="14">Alanine--tRNA ligase</fullName>
        <ecNumber evidence="14">6.1.1.7</ecNumber>
    </recommendedName>
    <alternativeName>
        <fullName evidence="14">Alanyl-tRNA synthetase</fullName>
        <shortName evidence="14">AlaRS</shortName>
    </alternativeName>
</protein>
<keyword evidence="2 14" id="KW-0963">Cytoplasm</keyword>
<feature type="binding site" evidence="14">
    <location>
        <position position="667"/>
    </location>
    <ligand>
        <name>Zn(2+)</name>
        <dbReference type="ChEBI" id="CHEBI:29105"/>
    </ligand>
</feature>
<dbReference type="InterPro" id="IPR018165">
    <property type="entry name" value="Ala-tRNA-synth_IIc_core"/>
</dbReference>
<evidence type="ECO:0000256" key="1">
    <source>
        <dbReference type="ARBA" id="ARBA00008226"/>
    </source>
</evidence>
<dbReference type="GO" id="GO:0005524">
    <property type="term" value="F:ATP binding"/>
    <property type="evidence" value="ECO:0007669"/>
    <property type="project" value="UniProtKB-UniRule"/>
</dbReference>
<dbReference type="EMBL" id="LR214951">
    <property type="protein sequence ID" value="VEU59785.1"/>
    <property type="molecule type" value="Genomic_DNA"/>
</dbReference>
<evidence type="ECO:0000256" key="12">
    <source>
        <dbReference type="ARBA" id="ARBA00024779"/>
    </source>
</evidence>
<dbReference type="InterPro" id="IPR003156">
    <property type="entry name" value="DHHA1_dom"/>
</dbReference>
<evidence type="ECO:0000313" key="18">
    <source>
        <dbReference type="Proteomes" id="UP000289440"/>
    </source>
</evidence>
<dbReference type="Pfam" id="PF01411">
    <property type="entry name" value="tRNA-synt_2c"/>
    <property type="match status" value="1"/>
</dbReference>
<reference evidence="17 18" key="1">
    <citation type="submission" date="2019-01" db="EMBL/GenBank/DDBJ databases">
        <authorList>
            <consortium name="Pathogen Informatics"/>
        </authorList>
    </citation>
    <scope>NUCLEOTIDE SEQUENCE [LARGE SCALE GENOMIC DNA]</scope>
    <source>
        <strain evidence="17 18">NCTC10166</strain>
    </source>
</reference>
<feature type="binding site" evidence="14">
    <location>
        <position position="562"/>
    </location>
    <ligand>
        <name>Zn(2+)</name>
        <dbReference type="ChEBI" id="CHEBI:29105"/>
    </ligand>
</feature>
<dbReference type="SUPFAM" id="SSF50447">
    <property type="entry name" value="Translation proteins"/>
    <property type="match status" value="1"/>
</dbReference>
<accession>A0A449A6A0</accession>
<keyword evidence="5 14" id="KW-0479">Metal-binding</keyword>
<evidence type="ECO:0000256" key="6">
    <source>
        <dbReference type="ARBA" id="ARBA00022741"/>
    </source>
</evidence>
<dbReference type="InterPro" id="IPR012947">
    <property type="entry name" value="tRNA_SAD"/>
</dbReference>
<evidence type="ECO:0000256" key="4">
    <source>
        <dbReference type="ARBA" id="ARBA00022598"/>
    </source>
</evidence>
<dbReference type="CDD" id="cd00673">
    <property type="entry name" value="AlaRS_core"/>
    <property type="match status" value="1"/>
</dbReference>
<dbReference type="Proteomes" id="UP000289440">
    <property type="component" value="Chromosome"/>
</dbReference>
<keyword evidence="18" id="KW-1185">Reference proteome</keyword>
<dbReference type="InterPro" id="IPR023033">
    <property type="entry name" value="Ala_tRNA_ligase_euk/bac"/>
</dbReference>
<dbReference type="Pfam" id="PF02272">
    <property type="entry name" value="DHHA1"/>
    <property type="match status" value="1"/>
</dbReference>
<evidence type="ECO:0000256" key="9">
    <source>
        <dbReference type="ARBA" id="ARBA00022884"/>
    </source>
</evidence>
<keyword evidence="4 14" id="KW-0436">Ligase</keyword>
<dbReference type="OrthoDB" id="9803884at2"/>
<dbReference type="Gene3D" id="3.30.930.10">
    <property type="entry name" value="Bira Bifunctional Protein, Domain 2"/>
    <property type="match status" value="1"/>
</dbReference>
<dbReference type="InterPro" id="IPR009000">
    <property type="entry name" value="Transl_B-barrel_sf"/>
</dbReference>
<keyword evidence="11 14" id="KW-0030">Aminoacyl-tRNA synthetase</keyword>
<dbReference type="RefSeq" id="WP_129720150.1">
    <property type="nucleotide sequence ID" value="NZ_LR214951.1"/>
</dbReference>
<evidence type="ECO:0000259" key="15">
    <source>
        <dbReference type="PROSITE" id="PS50860"/>
    </source>
</evidence>
<evidence type="ECO:0000256" key="11">
    <source>
        <dbReference type="ARBA" id="ARBA00023146"/>
    </source>
</evidence>
<dbReference type="GO" id="GO:0008270">
    <property type="term" value="F:zinc ion binding"/>
    <property type="evidence" value="ECO:0007669"/>
    <property type="project" value="UniProtKB-UniRule"/>
</dbReference>
<dbReference type="InterPro" id="IPR002318">
    <property type="entry name" value="Ala-tRNA-lgiase_IIc"/>
</dbReference>
<evidence type="ECO:0000256" key="3">
    <source>
        <dbReference type="ARBA" id="ARBA00022555"/>
    </source>
</evidence>
<keyword evidence="7 14" id="KW-0862">Zinc</keyword>
<dbReference type="NCBIfam" id="TIGR00344">
    <property type="entry name" value="alaS"/>
    <property type="match status" value="1"/>
</dbReference>
<dbReference type="FunFam" id="3.30.930.10:FF:000046">
    <property type="entry name" value="Alanine--tRNA ligase"/>
    <property type="match status" value="1"/>
</dbReference>
<dbReference type="InterPro" id="IPR018163">
    <property type="entry name" value="Thr/Ala-tRNA-synth_IIc_edit"/>
</dbReference>
<keyword evidence="10 14" id="KW-0648">Protein biosynthesis</keyword>
<evidence type="ECO:0000256" key="10">
    <source>
        <dbReference type="ARBA" id="ARBA00022917"/>
    </source>
</evidence>
<keyword evidence="6 14" id="KW-0547">Nucleotide-binding</keyword>
<keyword evidence="9 14" id="KW-0694">RNA-binding</keyword>
<gene>
    <name evidence="14 17" type="primary">alaS</name>
    <name evidence="17" type="ORF">NCTC10166_00770</name>
</gene>
<dbReference type="InterPro" id="IPR018162">
    <property type="entry name" value="Ala-tRNA-ligase_IIc_anticod-bd"/>
</dbReference>
<evidence type="ECO:0000313" key="17">
    <source>
        <dbReference type="EMBL" id="VEU59785.1"/>
    </source>
</evidence>
<evidence type="ECO:0000256" key="8">
    <source>
        <dbReference type="ARBA" id="ARBA00022840"/>
    </source>
</evidence>
<dbReference type="PANTHER" id="PTHR11777:SF9">
    <property type="entry name" value="ALANINE--TRNA LIGASE, CYTOPLASMIC"/>
    <property type="match status" value="1"/>
</dbReference>
<dbReference type="FunFam" id="3.30.980.10:FF:000004">
    <property type="entry name" value="Alanine--tRNA ligase, cytoplasmic"/>
    <property type="match status" value="1"/>
</dbReference>
<dbReference type="PRINTS" id="PR00980">
    <property type="entry name" value="TRNASYNTHALA"/>
</dbReference>
<dbReference type="GO" id="GO:0000049">
    <property type="term" value="F:tRNA binding"/>
    <property type="evidence" value="ECO:0007669"/>
    <property type="project" value="UniProtKB-KW"/>
</dbReference>
<dbReference type="GO" id="GO:0005829">
    <property type="term" value="C:cytosol"/>
    <property type="evidence" value="ECO:0007669"/>
    <property type="project" value="TreeGrafter"/>
</dbReference>
<evidence type="ECO:0000256" key="2">
    <source>
        <dbReference type="ARBA" id="ARBA00022490"/>
    </source>
</evidence>
<feature type="binding site" evidence="14">
    <location>
        <position position="566"/>
    </location>
    <ligand>
        <name>Zn(2+)</name>
        <dbReference type="ChEBI" id="CHEBI:29105"/>
    </ligand>
</feature>
<dbReference type="PROSITE" id="PS50862">
    <property type="entry name" value="AA_TRNA_LIGASE_II"/>
    <property type="match status" value="1"/>
</dbReference>
<evidence type="ECO:0000256" key="5">
    <source>
        <dbReference type="ARBA" id="ARBA00022723"/>
    </source>
</evidence>
<dbReference type="InterPro" id="IPR018164">
    <property type="entry name" value="Ala-tRNA-synth_IIc_N"/>
</dbReference>
<dbReference type="Gene3D" id="3.10.310.40">
    <property type="match status" value="1"/>
</dbReference>
<dbReference type="PANTHER" id="PTHR11777">
    <property type="entry name" value="ALANYL-TRNA SYNTHETASE"/>
    <property type="match status" value="1"/>
</dbReference>
<dbReference type="InterPro" id="IPR045864">
    <property type="entry name" value="aa-tRNA-synth_II/BPL/LPL"/>
</dbReference>
<dbReference type="HAMAP" id="MF_00036_B">
    <property type="entry name" value="Ala_tRNA_synth_B"/>
    <property type="match status" value="1"/>
</dbReference>
<dbReference type="GO" id="GO:0006419">
    <property type="term" value="P:alanyl-tRNA aminoacylation"/>
    <property type="evidence" value="ECO:0007669"/>
    <property type="project" value="UniProtKB-UniRule"/>
</dbReference>
<feature type="domain" description="Aminoacyl-transfer RNA synthetases class-II family profile" evidence="16">
    <location>
        <begin position="64"/>
        <end position="253"/>
    </location>
</feature>
<evidence type="ECO:0000259" key="16">
    <source>
        <dbReference type="PROSITE" id="PS50862"/>
    </source>
</evidence>
<dbReference type="InterPro" id="IPR050058">
    <property type="entry name" value="Ala-tRNA_ligase"/>
</dbReference>
<evidence type="ECO:0000256" key="13">
    <source>
        <dbReference type="ARBA" id="ARBA00048300"/>
    </source>
</evidence>
<comment type="function">
    <text evidence="12 14">Catalyzes the attachment of alanine to tRNA(Ala) in a two-step reaction: alanine is first activated by ATP to form Ala-AMP and then transferred to the acceptor end of tRNA(Ala). Also edits incorrectly charged Ser-tRNA(Ala) and Gly-tRNA(Ala) via its editing domain.</text>
</comment>
<dbReference type="SUPFAM" id="SSF55186">
    <property type="entry name" value="ThrRS/AlaRS common domain"/>
    <property type="match status" value="1"/>
</dbReference>